<evidence type="ECO:0000259" key="3">
    <source>
        <dbReference type="Pfam" id="PF13439"/>
    </source>
</evidence>
<protein>
    <submittedName>
        <fullName evidence="4">Glycosyltransferase family 4 protein</fullName>
    </submittedName>
</protein>
<dbReference type="RefSeq" id="WP_187481208.1">
    <property type="nucleotide sequence ID" value="NZ_CP060695.1"/>
</dbReference>
<dbReference type="Proteomes" id="UP000515808">
    <property type="component" value="Chromosome"/>
</dbReference>
<dbReference type="EMBL" id="CP060695">
    <property type="protein sequence ID" value="QNM84264.1"/>
    <property type="molecule type" value="Genomic_DNA"/>
</dbReference>
<dbReference type="Pfam" id="PF13439">
    <property type="entry name" value="Glyco_transf_4"/>
    <property type="match status" value="1"/>
</dbReference>
<dbReference type="InterPro" id="IPR001296">
    <property type="entry name" value="Glyco_trans_1"/>
</dbReference>
<evidence type="ECO:0000259" key="2">
    <source>
        <dbReference type="Pfam" id="PF00534"/>
    </source>
</evidence>
<keyword evidence="1 4" id="KW-0808">Transferase</keyword>
<dbReference type="KEGG" id="ppec:H9W90_08565"/>
<evidence type="ECO:0000313" key="4">
    <source>
        <dbReference type="EMBL" id="QNM84264.1"/>
    </source>
</evidence>
<dbReference type="PANTHER" id="PTHR46401">
    <property type="entry name" value="GLYCOSYLTRANSFERASE WBBK-RELATED"/>
    <property type="match status" value="1"/>
</dbReference>
<dbReference type="GO" id="GO:0016757">
    <property type="term" value="F:glycosyltransferase activity"/>
    <property type="evidence" value="ECO:0007669"/>
    <property type="project" value="InterPro"/>
</dbReference>
<feature type="domain" description="Glycosyl transferase family 1" evidence="2">
    <location>
        <begin position="194"/>
        <end position="338"/>
    </location>
</feature>
<organism evidence="4 5">
    <name type="scientific">Polaribacter pectinis</name>
    <dbReference type="NCBI Taxonomy" id="2738844"/>
    <lineage>
        <taxon>Bacteria</taxon>
        <taxon>Pseudomonadati</taxon>
        <taxon>Bacteroidota</taxon>
        <taxon>Flavobacteriia</taxon>
        <taxon>Flavobacteriales</taxon>
        <taxon>Flavobacteriaceae</taxon>
    </lineage>
</organism>
<dbReference type="CDD" id="cd03801">
    <property type="entry name" value="GT4_PimA-like"/>
    <property type="match status" value="1"/>
</dbReference>
<evidence type="ECO:0000313" key="5">
    <source>
        <dbReference type="Proteomes" id="UP000515808"/>
    </source>
</evidence>
<dbReference type="Pfam" id="PF00534">
    <property type="entry name" value="Glycos_transf_1"/>
    <property type="match status" value="1"/>
</dbReference>
<dbReference type="Gene3D" id="3.40.50.2000">
    <property type="entry name" value="Glycogen Phosphorylase B"/>
    <property type="match status" value="2"/>
</dbReference>
<reference evidence="4 5" key="1">
    <citation type="submission" date="2020-08" db="EMBL/GenBank/DDBJ databases">
        <title>Polaribacter sp. L12M9 isolated from gut of the Korean scallop.</title>
        <authorList>
            <person name="Jeong Y.S."/>
        </authorList>
    </citation>
    <scope>NUCLEOTIDE SEQUENCE [LARGE SCALE GENOMIC DNA]</scope>
    <source>
        <strain evidence="4 5">L12M9</strain>
    </source>
</reference>
<evidence type="ECO:0000256" key="1">
    <source>
        <dbReference type="ARBA" id="ARBA00022679"/>
    </source>
</evidence>
<gene>
    <name evidence="4" type="ORF">H9W90_08565</name>
</gene>
<sequence>MNKKLHILFLCGWYPSRVYPNNGDFIQRHAEAVALKHKISILHIVSDENCSDTIEITSEEINGIETHIAYIKNTSNVILKLTLFWKAYFKLLKKIKPFDFVHLNEIYPFGIFALHLKWFQKKPFIISEHWTGYHFLLSKKINFLEKIISRKIAKEASFLCPVSNSLKEQMESLNIKGNYNVVPNVIDTSLFIPSNSKEKNYTIIHVSNLLDKQKNISGMLRVVKQLEKNIDNFTWKFIGGSKEKYQPLIDKLNFSTAKIEFINHISHNKLITHLQSSNLFVSFSNYETFGVVMVEAISCGVPVISTNTGILNELKLTDYCRIIPIKDEEKLLNEVLTMYNLNKTIDKEEMHAFVAKNYKKEIIANQFSELYFKALNFNS</sequence>
<dbReference type="PANTHER" id="PTHR46401:SF2">
    <property type="entry name" value="GLYCOSYLTRANSFERASE WBBK-RELATED"/>
    <property type="match status" value="1"/>
</dbReference>
<dbReference type="InterPro" id="IPR028098">
    <property type="entry name" value="Glyco_trans_4-like_N"/>
</dbReference>
<feature type="domain" description="Glycosyltransferase subfamily 4-like N-terminal" evidence="3">
    <location>
        <begin position="62"/>
        <end position="189"/>
    </location>
</feature>
<dbReference type="AlphaFoldDB" id="A0A7G9L6L5"/>
<accession>A0A7G9L6L5</accession>
<proteinExistence type="predicted"/>
<name>A0A7G9L6L5_9FLAO</name>
<dbReference type="SUPFAM" id="SSF53756">
    <property type="entry name" value="UDP-Glycosyltransferase/glycogen phosphorylase"/>
    <property type="match status" value="1"/>
</dbReference>
<keyword evidence="5" id="KW-1185">Reference proteome</keyword>